<evidence type="ECO:0000313" key="2">
    <source>
        <dbReference type="Proteomes" id="UP001341840"/>
    </source>
</evidence>
<name>A0ABU6WMU2_9FABA</name>
<proteinExistence type="predicted"/>
<organism evidence="1 2">
    <name type="scientific">Stylosanthes scabra</name>
    <dbReference type="NCBI Taxonomy" id="79078"/>
    <lineage>
        <taxon>Eukaryota</taxon>
        <taxon>Viridiplantae</taxon>
        <taxon>Streptophyta</taxon>
        <taxon>Embryophyta</taxon>
        <taxon>Tracheophyta</taxon>
        <taxon>Spermatophyta</taxon>
        <taxon>Magnoliopsida</taxon>
        <taxon>eudicotyledons</taxon>
        <taxon>Gunneridae</taxon>
        <taxon>Pentapetalae</taxon>
        <taxon>rosids</taxon>
        <taxon>fabids</taxon>
        <taxon>Fabales</taxon>
        <taxon>Fabaceae</taxon>
        <taxon>Papilionoideae</taxon>
        <taxon>50 kb inversion clade</taxon>
        <taxon>dalbergioids sensu lato</taxon>
        <taxon>Dalbergieae</taxon>
        <taxon>Pterocarpus clade</taxon>
        <taxon>Stylosanthes</taxon>
    </lineage>
</organism>
<sequence length="232" mass="25924">MIVKEARFKRVYGCGESKVPGTYGGTVGGKRSAEVCNLQSNHEKIIGVVRDVDEGLDRREVEVLPSRKQKDLLNQKTFDRIANRLDGKLVMQHYLTEEGASFSVARIIIDYYQWEPIQEWIAVKCDDVQFQVYVKEFGGDVLSIQVHPKESSKPPRSCSTCRSVEAMEIMSENSTEVEETVMMLVGDKAYVDAEPLIEDVLNANLVSEQGCMGKVVVAWTDKGREVGGLSRG</sequence>
<dbReference type="Proteomes" id="UP001341840">
    <property type="component" value="Unassembled WGS sequence"/>
</dbReference>
<reference evidence="1 2" key="1">
    <citation type="journal article" date="2023" name="Plants (Basel)">
        <title>Bridging the Gap: Combining Genomics and Transcriptomics Approaches to Understand Stylosanthes scabra, an Orphan Legume from the Brazilian Caatinga.</title>
        <authorList>
            <person name="Ferreira-Neto J.R.C."/>
            <person name="da Silva M.D."/>
            <person name="Binneck E."/>
            <person name="de Melo N.F."/>
            <person name="da Silva R.H."/>
            <person name="de Melo A.L.T.M."/>
            <person name="Pandolfi V."/>
            <person name="Bustamante F.O."/>
            <person name="Brasileiro-Vidal A.C."/>
            <person name="Benko-Iseppon A.M."/>
        </authorList>
    </citation>
    <scope>NUCLEOTIDE SEQUENCE [LARGE SCALE GENOMIC DNA]</scope>
    <source>
        <tissue evidence="1">Leaves</tissue>
    </source>
</reference>
<comment type="caution">
    <text evidence="1">The sequence shown here is derived from an EMBL/GenBank/DDBJ whole genome shotgun (WGS) entry which is preliminary data.</text>
</comment>
<evidence type="ECO:0000313" key="1">
    <source>
        <dbReference type="EMBL" id="MED6187204.1"/>
    </source>
</evidence>
<dbReference type="EMBL" id="JASCZI010182161">
    <property type="protein sequence ID" value="MED6187204.1"/>
    <property type="molecule type" value="Genomic_DNA"/>
</dbReference>
<keyword evidence="2" id="KW-1185">Reference proteome</keyword>
<accession>A0ABU6WMU2</accession>
<gene>
    <name evidence="1" type="ORF">PIB30_074238</name>
</gene>
<protein>
    <submittedName>
        <fullName evidence="1">Uncharacterized protein</fullName>
    </submittedName>
</protein>